<accession>A0A0L7LNH9</accession>
<proteinExistence type="inferred from homology"/>
<dbReference type="GO" id="GO:0004252">
    <property type="term" value="F:serine-type endopeptidase activity"/>
    <property type="evidence" value="ECO:0007669"/>
    <property type="project" value="InterPro"/>
</dbReference>
<dbReference type="SMART" id="SM00020">
    <property type="entry name" value="Tryp_SPc"/>
    <property type="match status" value="1"/>
</dbReference>
<evidence type="ECO:0000256" key="2">
    <source>
        <dbReference type="ARBA" id="ARBA00024195"/>
    </source>
</evidence>
<dbReference type="InterPro" id="IPR009003">
    <property type="entry name" value="Peptidase_S1_PA"/>
</dbReference>
<feature type="signal peptide" evidence="3">
    <location>
        <begin position="1"/>
        <end position="15"/>
    </location>
</feature>
<dbReference type="InterPro" id="IPR001254">
    <property type="entry name" value="Trypsin_dom"/>
</dbReference>
<dbReference type="Gene3D" id="2.40.10.10">
    <property type="entry name" value="Trypsin-like serine proteases"/>
    <property type="match status" value="3"/>
</dbReference>
<dbReference type="AlphaFoldDB" id="A0A0L7LNH9"/>
<evidence type="ECO:0000313" key="5">
    <source>
        <dbReference type="EMBL" id="KOB76914.1"/>
    </source>
</evidence>
<comment type="caution">
    <text evidence="5">The sequence shown here is derived from an EMBL/GenBank/DDBJ whole genome shotgun (WGS) entry which is preliminary data.</text>
</comment>
<feature type="non-terminal residue" evidence="5">
    <location>
        <position position="538"/>
    </location>
</feature>
<gene>
    <name evidence="5" type="ORF">OBRU01_05180</name>
</gene>
<dbReference type="EMBL" id="JTDY01000495">
    <property type="protein sequence ID" value="KOB76914.1"/>
    <property type="molecule type" value="Genomic_DNA"/>
</dbReference>
<dbReference type="GO" id="GO:0006508">
    <property type="term" value="P:proteolysis"/>
    <property type="evidence" value="ECO:0007669"/>
    <property type="project" value="InterPro"/>
</dbReference>
<dbReference type="InterPro" id="IPR036055">
    <property type="entry name" value="LDL_receptor-like_sf"/>
</dbReference>
<evidence type="ECO:0000256" key="1">
    <source>
        <dbReference type="ARBA" id="ARBA00023157"/>
    </source>
</evidence>
<dbReference type="PANTHER" id="PTHR24256">
    <property type="entry name" value="TRYPTASE-RELATED"/>
    <property type="match status" value="1"/>
</dbReference>
<evidence type="ECO:0000259" key="4">
    <source>
        <dbReference type="PROSITE" id="PS50240"/>
    </source>
</evidence>
<protein>
    <submittedName>
        <fullName evidence="5">Hemolymph protein 14</fullName>
    </submittedName>
</protein>
<organism evidence="5 6">
    <name type="scientific">Operophtera brumata</name>
    <name type="common">Winter moth</name>
    <name type="synonym">Phalaena brumata</name>
    <dbReference type="NCBI Taxonomy" id="104452"/>
    <lineage>
        <taxon>Eukaryota</taxon>
        <taxon>Metazoa</taxon>
        <taxon>Ecdysozoa</taxon>
        <taxon>Arthropoda</taxon>
        <taxon>Hexapoda</taxon>
        <taxon>Insecta</taxon>
        <taxon>Pterygota</taxon>
        <taxon>Neoptera</taxon>
        <taxon>Endopterygota</taxon>
        <taxon>Lepidoptera</taxon>
        <taxon>Glossata</taxon>
        <taxon>Ditrysia</taxon>
        <taxon>Geometroidea</taxon>
        <taxon>Geometridae</taxon>
        <taxon>Larentiinae</taxon>
        <taxon>Operophtera</taxon>
    </lineage>
</organism>
<dbReference type="PROSITE" id="PS50240">
    <property type="entry name" value="TRYPSIN_DOM"/>
    <property type="match status" value="1"/>
</dbReference>
<feature type="domain" description="Peptidase S1" evidence="4">
    <location>
        <begin position="165"/>
        <end position="396"/>
    </location>
</feature>
<name>A0A0L7LNH9_OPEBR</name>
<evidence type="ECO:0000313" key="6">
    <source>
        <dbReference type="Proteomes" id="UP000037510"/>
    </source>
</evidence>
<comment type="similarity">
    <text evidence="2">Belongs to the peptidase S1 family. CLIP subfamily.</text>
</comment>
<dbReference type="Proteomes" id="UP000037510">
    <property type="component" value="Unassembled WGS sequence"/>
</dbReference>
<keyword evidence="6" id="KW-1185">Reference proteome</keyword>
<keyword evidence="3" id="KW-0732">Signal</keyword>
<dbReference type="Gene3D" id="4.10.400.10">
    <property type="entry name" value="Low-density Lipoprotein Receptor"/>
    <property type="match status" value="1"/>
</dbReference>
<sequence length="538" mass="59304">MVFVLLAIFAVSVGADLVNFKVEYRCIVTGAIEGTRECGASEPAGTIVSPQCRRPNYYTTTPLTFMQCFDGYWDYIARCSPGILHHRVGGLTTTPRRPSCSASTGTGTASRGAHQVYCTIVSPQCRRPNYYTTTPFMQCFDGYWEYIARCSPECGRITPDGKKLVVGGTSVKRGELPWHAGIYDKATNPYMQICGGSLISNNVVLSGKFNISISTTSCYQVKVIHLPTRYQGSSTNFQDDIAVVIVASQFTFETFIRPVPARLHRVHHQRQDLRRHSGITLYNGKPSPVLQVVSLPFVEVGTCINRSPPDFIEYITSDKICDGTQESNTALCRGDSGGGLAFSDSFRGVARYYLRGVVSTAPKSDNACNTDTYTSFTSIMKHEHFIKQFWSESVRTAPAWTAEPPATGYVTSIIIKLLRRHQGVPGRVGRVCVGVRREDVLQLPVPVCVRRLRGPWSHLQRGMSPASSLNYCDGTKECPDGSDESVWACAAKTCSNYLFQCAYGACVDRGATCNGIVLVVDLVRPLLAPYRSWWANDV</sequence>
<dbReference type="SUPFAM" id="SSF50494">
    <property type="entry name" value="Trypsin-like serine proteases"/>
    <property type="match status" value="1"/>
</dbReference>
<dbReference type="Pfam" id="PF00089">
    <property type="entry name" value="Trypsin"/>
    <property type="match status" value="1"/>
</dbReference>
<dbReference type="InterPro" id="IPR051487">
    <property type="entry name" value="Ser/Thr_Proteases_Immune/Dev"/>
</dbReference>
<evidence type="ECO:0000256" key="3">
    <source>
        <dbReference type="SAM" id="SignalP"/>
    </source>
</evidence>
<dbReference type="STRING" id="104452.A0A0L7LNH9"/>
<reference evidence="5 6" key="1">
    <citation type="journal article" date="2015" name="Genome Biol. Evol.">
        <title>The genome of winter moth (Operophtera brumata) provides a genomic perspective on sexual dimorphism and phenology.</title>
        <authorList>
            <person name="Derks M.F."/>
            <person name="Smit S."/>
            <person name="Salis L."/>
            <person name="Schijlen E."/>
            <person name="Bossers A."/>
            <person name="Mateman C."/>
            <person name="Pijl A.S."/>
            <person name="de Ridder D."/>
            <person name="Groenen M.A."/>
            <person name="Visser M.E."/>
            <person name="Megens H.J."/>
        </authorList>
    </citation>
    <scope>NUCLEOTIDE SEQUENCE [LARGE SCALE GENOMIC DNA]</scope>
    <source>
        <strain evidence="5">WM2013NL</strain>
        <tissue evidence="5">Head and thorax</tissue>
    </source>
</reference>
<feature type="chain" id="PRO_5012881559" evidence="3">
    <location>
        <begin position="16"/>
        <end position="538"/>
    </location>
</feature>
<keyword evidence="1" id="KW-1015">Disulfide bond</keyword>
<dbReference type="InterPro" id="IPR043504">
    <property type="entry name" value="Peptidase_S1_PA_chymotrypsin"/>
</dbReference>